<reference evidence="2" key="1">
    <citation type="submission" date="2019-09" db="EMBL/GenBank/DDBJ databases">
        <title>Distinct polysaccharide growth profiles of human intestinal Prevotella copri isolates.</title>
        <authorList>
            <person name="Fehlner-Peach H."/>
            <person name="Magnabosco C."/>
            <person name="Raghavan V."/>
            <person name="Scher J.U."/>
            <person name="Tett A."/>
            <person name="Cox L.M."/>
            <person name="Gottsegen C."/>
            <person name="Watters A."/>
            <person name="Wiltshire- Gordon J.D."/>
            <person name="Segata N."/>
            <person name="Bonneau R."/>
            <person name="Littman D.R."/>
        </authorList>
    </citation>
    <scope>NUCLEOTIDE SEQUENCE [LARGE SCALE GENOMIC DNA]</scope>
    <source>
        <strain evidence="2">iA624</strain>
    </source>
</reference>
<evidence type="ECO:0000313" key="2">
    <source>
        <dbReference type="Proteomes" id="UP000405805"/>
    </source>
</evidence>
<protein>
    <submittedName>
        <fullName evidence="1">Uncharacterized protein</fullName>
    </submittedName>
</protein>
<accession>A0AA90VDZ6</accession>
<gene>
    <name evidence="1" type="ORF">F7D57_05975</name>
</gene>
<evidence type="ECO:0000313" key="1">
    <source>
        <dbReference type="EMBL" id="MQO09281.1"/>
    </source>
</evidence>
<organism evidence="1 2">
    <name type="scientific">Segatella copri</name>
    <dbReference type="NCBI Taxonomy" id="165179"/>
    <lineage>
        <taxon>Bacteria</taxon>
        <taxon>Pseudomonadati</taxon>
        <taxon>Bacteroidota</taxon>
        <taxon>Bacteroidia</taxon>
        <taxon>Bacteroidales</taxon>
        <taxon>Prevotellaceae</taxon>
        <taxon>Segatella</taxon>
    </lineage>
</organism>
<comment type="caution">
    <text evidence="1">The sequence shown here is derived from an EMBL/GenBank/DDBJ whole genome shotgun (WGS) entry which is preliminary data.</text>
</comment>
<dbReference type="EMBL" id="VZBP01000065">
    <property type="protein sequence ID" value="MQO09281.1"/>
    <property type="molecule type" value="Genomic_DNA"/>
</dbReference>
<sequence length="64" mass="6979">MGLLTGVTALIAKHLIISPKMGFFYCAKPLKMGEMWCVLVGLGAKISKFSANFQSGLWQNLVFA</sequence>
<dbReference type="AlphaFoldDB" id="A0AA90VDZ6"/>
<dbReference type="RefSeq" id="WP_153096761.1">
    <property type="nucleotide sequence ID" value="NZ_VZBP01000065.1"/>
</dbReference>
<dbReference type="Proteomes" id="UP000405805">
    <property type="component" value="Unassembled WGS sequence"/>
</dbReference>
<name>A0AA90VDZ6_9BACT</name>
<proteinExistence type="predicted"/>